<evidence type="ECO:0000256" key="1">
    <source>
        <dbReference type="ARBA" id="ARBA00006611"/>
    </source>
</evidence>
<gene>
    <name evidence="4" type="ORF">HF577_01995</name>
</gene>
<protein>
    <submittedName>
        <fullName evidence="4">TadA family conjugal transfer-associated ATPase</fullName>
    </submittedName>
</protein>
<dbReference type="InterPro" id="IPR027417">
    <property type="entry name" value="P-loop_NTPase"/>
</dbReference>
<evidence type="ECO:0000256" key="2">
    <source>
        <dbReference type="SAM" id="MobiDB-lite"/>
    </source>
</evidence>
<feature type="compositionally biased region" description="Low complexity" evidence="2">
    <location>
        <begin position="38"/>
        <end position="70"/>
    </location>
</feature>
<evidence type="ECO:0000313" key="5">
    <source>
        <dbReference type="Proteomes" id="UP001296706"/>
    </source>
</evidence>
<comment type="caution">
    <text evidence="4">The sequence shown here is derived from an EMBL/GenBank/DDBJ whole genome shotgun (WGS) entry which is preliminary data.</text>
</comment>
<feature type="region of interest" description="Disordered" evidence="2">
    <location>
        <begin position="1"/>
        <end position="104"/>
    </location>
</feature>
<dbReference type="CDD" id="cd01130">
    <property type="entry name" value="VirB11-like_ATPase"/>
    <property type="match status" value="1"/>
</dbReference>
<dbReference type="Gene3D" id="3.30.450.380">
    <property type="match status" value="1"/>
</dbReference>
<dbReference type="PANTHER" id="PTHR30486">
    <property type="entry name" value="TWITCHING MOTILITY PROTEIN PILT"/>
    <property type="match status" value="1"/>
</dbReference>
<dbReference type="InterPro" id="IPR022399">
    <property type="entry name" value="TadA-like_ATPase"/>
</dbReference>
<feature type="domain" description="Bacterial type II secretion system protein E" evidence="3">
    <location>
        <begin position="171"/>
        <end position="447"/>
    </location>
</feature>
<dbReference type="InterPro" id="IPR001482">
    <property type="entry name" value="T2SS/T4SS_dom"/>
</dbReference>
<evidence type="ECO:0000313" key="4">
    <source>
        <dbReference type="EMBL" id="NMH75879.1"/>
    </source>
</evidence>
<sequence>MRGGRQGGRGSERARRTGPSRRTGSGARRCGCRRGRTRAGPAAARGDAARGGSRPCAGARHRTGSSSGAARRGGTGGTHRAARHRGADLRGTAVSGPGRSVATTLAGRPPVELRGRSASELVDRVRSRLAAAGGEITQAAVAAAVRAEAGGVASDLDVLAALRVLRQEFVGAGPLDELLRDPRTTDVLVCGPGSVWVDRGSGLEATDVRFTDEAAVRRLAQRLAIAAGRRLDDASPYVDGWIADVGVRLHAVLPPIAADGTCLSLRVLRPAAHDLAALRALGTVDATGEALLRAVLAARLAFLVSGGTGTGKTTILAAMLSAVDPRERIVCVEDAEELRPRHPHVVRLVARPANIEGAGGVVLRDLVRQALRMRPDRLVVGEVRGAEVCDLLAALNTGHDGGSGTVHANSAREVPARMEALAATGGLPRAALHSQLAAAVQVVLHMRRLASGGRVLDVVGVLSRSAEGVTVDPAWSRTHGWAGGRDGLERLLTDRGVRGPW</sequence>
<accession>A0ABX1R7L6</accession>
<evidence type="ECO:0000259" key="3">
    <source>
        <dbReference type="Pfam" id="PF00437"/>
    </source>
</evidence>
<dbReference type="Proteomes" id="UP001296706">
    <property type="component" value="Unassembled WGS sequence"/>
</dbReference>
<keyword evidence="5" id="KW-1185">Reference proteome</keyword>
<reference evidence="4 5" key="1">
    <citation type="submission" date="2020-04" db="EMBL/GenBank/DDBJ databases">
        <authorList>
            <person name="Klaysubun C."/>
            <person name="Duangmal K."/>
            <person name="Lipun K."/>
        </authorList>
    </citation>
    <scope>NUCLEOTIDE SEQUENCE [LARGE SCALE GENOMIC DNA]</scope>
    <source>
        <strain evidence="4 5">JCM 11839</strain>
    </source>
</reference>
<dbReference type="InterPro" id="IPR050921">
    <property type="entry name" value="T4SS_GSP_E_ATPase"/>
</dbReference>
<dbReference type="PANTHER" id="PTHR30486:SF6">
    <property type="entry name" value="TYPE IV PILUS RETRACTATION ATPASE PILT"/>
    <property type="match status" value="1"/>
</dbReference>
<dbReference type="Pfam" id="PF00437">
    <property type="entry name" value="T2SSE"/>
    <property type="match status" value="1"/>
</dbReference>
<dbReference type="EMBL" id="JAAXKY010000003">
    <property type="protein sequence ID" value="NMH75879.1"/>
    <property type="molecule type" value="Genomic_DNA"/>
</dbReference>
<dbReference type="Gene3D" id="3.40.50.300">
    <property type="entry name" value="P-loop containing nucleotide triphosphate hydrolases"/>
    <property type="match status" value="1"/>
</dbReference>
<name>A0ABX1R7L6_9PSEU</name>
<proteinExistence type="inferred from homology"/>
<feature type="compositionally biased region" description="Low complexity" evidence="2">
    <location>
        <begin position="20"/>
        <end position="29"/>
    </location>
</feature>
<dbReference type="SUPFAM" id="SSF52540">
    <property type="entry name" value="P-loop containing nucleoside triphosphate hydrolases"/>
    <property type="match status" value="1"/>
</dbReference>
<dbReference type="NCBIfam" id="TIGR03819">
    <property type="entry name" value="heli_sec_ATPase"/>
    <property type="match status" value="1"/>
</dbReference>
<organism evidence="4 5">
    <name type="scientific">Pseudonocardia xinjiangensis</name>
    <dbReference type="NCBI Taxonomy" id="75289"/>
    <lineage>
        <taxon>Bacteria</taxon>
        <taxon>Bacillati</taxon>
        <taxon>Actinomycetota</taxon>
        <taxon>Actinomycetes</taxon>
        <taxon>Pseudonocardiales</taxon>
        <taxon>Pseudonocardiaceae</taxon>
        <taxon>Pseudonocardia</taxon>
    </lineage>
</organism>
<comment type="similarity">
    <text evidence="1">Belongs to the GSP E family.</text>
</comment>